<dbReference type="AlphaFoldDB" id="A0AA36FYT6"/>
<feature type="transmembrane region" description="Helical" evidence="1">
    <location>
        <begin position="14"/>
        <end position="37"/>
    </location>
</feature>
<keyword evidence="4" id="KW-1185">Reference proteome</keyword>
<evidence type="ECO:0000313" key="3">
    <source>
        <dbReference type="EMBL" id="CAJ0571796.1"/>
    </source>
</evidence>
<dbReference type="Proteomes" id="UP001177023">
    <property type="component" value="Unassembled WGS sequence"/>
</dbReference>
<gene>
    <name evidence="3" type="ORF">MSPICULIGERA_LOCUS10194</name>
</gene>
<organism evidence="3 4">
    <name type="scientific">Mesorhabditis spiculigera</name>
    <dbReference type="NCBI Taxonomy" id="96644"/>
    <lineage>
        <taxon>Eukaryota</taxon>
        <taxon>Metazoa</taxon>
        <taxon>Ecdysozoa</taxon>
        <taxon>Nematoda</taxon>
        <taxon>Chromadorea</taxon>
        <taxon>Rhabditida</taxon>
        <taxon>Rhabditina</taxon>
        <taxon>Rhabditomorpha</taxon>
        <taxon>Rhabditoidea</taxon>
        <taxon>Rhabditidae</taxon>
        <taxon>Mesorhabditinae</taxon>
        <taxon>Mesorhabditis</taxon>
    </lineage>
</organism>
<accession>A0AA36FYT6</accession>
<keyword evidence="1" id="KW-0812">Transmembrane</keyword>
<keyword evidence="1" id="KW-1133">Transmembrane helix</keyword>
<dbReference type="Pfam" id="PF14534">
    <property type="entry name" value="DUF4440"/>
    <property type="match status" value="1"/>
</dbReference>
<evidence type="ECO:0000259" key="2">
    <source>
        <dbReference type="Pfam" id="PF14534"/>
    </source>
</evidence>
<evidence type="ECO:0000313" key="4">
    <source>
        <dbReference type="Proteomes" id="UP001177023"/>
    </source>
</evidence>
<keyword evidence="1" id="KW-0472">Membrane</keyword>
<proteinExistence type="predicted"/>
<protein>
    <recommendedName>
        <fullName evidence="2">DUF4440 domain-containing protein</fullName>
    </recommendedName>
</protein>
<name>A0AA36FYT6_9BILA</name>
<dbReference type="InterPro" id="IPR032710">
    <property type="entry name" value="NTF2-like_dom_sf"/>
</dbReference>
<comment type="caution">
    <text evidence="3">The sequence shown here is derived from an EMBL/GenBank/DDBJ whole genome shotgun (WGS) entry which is preliminary data.</text>
</comment>
<feature type="domain" description="DUF4440" evidence="2">
    <location>
        <begin position="48"/>
        <end position="151"/>
    </location>
</feature>
<dbReference type="EMBL" id="CATQJA010002582">
    <property type="protein sequence ID" value="CAJ0571796.1"/>
    <property type="molecule type" value="Genomic_DNA"/>
</dbReference>
<feature type="non-terminal residue" evidence="3">
    <location>
        <position position="1"/>
    </location>
</feature>
<reference evidence="3" key="1">
    <citation type="submission" date="2023-06" db="EMBL/GenBank/DDBJ databases">
        <authorList>
            <person name="Delattre M."/>
        </authorList>
    </citation>
    <scope>NUCLEOTIDE SEQUENCE</scope>
    <source>
        <strain evidence="3">AF72</strain>
    </source>
</reference>
<dbReference type="SUPFAM" id="SSF54427">
    <property type="entry name" value="NTF2-like"/>
    <property type="match status" value="1"/>
</dbReference>
<sequence>MGKSEGPILAQDRIFILIPFAMYGLVVLALVGTALAAESSPALILSPLVKQYQDLIYGEKYDQLENLYHPNAVLVVNGHAAPYYTPKNIFAQIKSSRSKVGGAKTTFLKESFTGAGEVLMYENQWKISTATSELTGPYRAIWVMHNGKWVIYHEEFSQAVKKL</sequence>
<dbReference type="Gene3D" id="3.10.450.50">
    <property type="match status" value="1"/>
</dbReference>
<dbReference type="InterPro" id="IPR027843">
    <property type="entry name" value="DUF4440"/>
</dbReference>
<evidence type="ECO:0000256" key="1">
    <source>
        <dbReference type="SAM" id="Phobius"/>
    </source>
</evidence>